<evidence type="ECO:0000256" key="12">
    <source>
        <dbReference type="ARBA" id="ARBA00023288"/>
    </source>
</evidence>
<comment type="similarity">
    <text evidence="13">Belongs to the SAT4 family.</text>
</comment>
<feature type="transmembrane region" description="Helical" evidence="16">
    <location>
        <begin position="230"/>
        <end position="254"/>
    </location>
</feature>
<evidence type="ECO:0000313" key="18">
    <source>
        <dbReference type="EMBL" id="KAL2795836.1"/>
    </source>
</evidence>
<keyword evidence="9 16" id="KW-1133">Transmembrane helix</keyword>
<keyword evidence="12" id="KW-0449">Lipoprotein</keyword>
<feature type="region of interest" description="Disordered" evidence="15">
    <location>
        <begin position="400"/>
        <end position="455"/>
    </location>
</feature>
<evidence type="ECO:0000256" key="9">
    <source>
        <dbReference type="ARBA" id="ARBA00022989"/>
    </source>
</evidence>
<protein>
    <recommendedName>
        <fullName evidence="17">CFEM domain-containing protein</fullName>
    </recommendedName>
</protein>
<dbReference type="PROSITE" id="PS52012">
    <property type="entry name" value="CFEM"/>
    <property type="match status" value="1"/>
</dbReference>
<keyword evidence="14" id="KW-0349">Heme</keyword>
<feature type="disulfide bond" evidence="14">
    <location>
        <begin position="10"/>
        <end position="41"/>
    </location>
</feature>
<organism evidence="18 19">
    <name type="scientific">Aspergillus keveii</name>
    <dbReference type="NCBI Taxonomy" id="714993"/>
    <lineage>
        <taxon>Eukaryota</taxon>
        <taxon>Fungi</taxon>
        <taxon>Dikarya</taxon>
        <taxon>Ascomycota</taxon>
        <taxon>Pezizomycotina</taxon>
        <taxon>Eurotiomycetes</taxon>
        <taxon>Eurotiomycetidae</taxon>
        <taxon>Eurotiales</taxon>
        <taxon>Aspergillaceae</taxon>
        <taxon>Aspergillus</taxon>
        <taxon>Aspergillus subgen. Nidulantes</taxon>
    </lineage>
</organism>
<dbReference type="PANTHER" id="PTHR33048:SF143">
    <property type="entry name" value="EXTRACELLULAR MEMBRANE PROTEIN CFEM DOMAIN-CONTAINING PROTEIN-RELATED"/>
    <property type="match status" value="1"/>
</dbReference>
<dbReference type="InterPro" id="IPR008427">
    <property type="entry name" value="Extracellular_membr_CFEM_dom"/>
</dbReference>
<dbReference type="Pfam" id="PF05730">
    <property type="entry name" value="CFEM"/>
    <property type="match status" value="1"/>
</dbReference>
<keyword evidence="5" id="KW-0964">Secreted</keyword>
<evidence type="ECO:0000256" key="10">
    <source>
        <dbReference type="ARBA" id="ARBA00023136"/>
    </source>
</evidence>
<evidence type="ECO:0000256" key="15">
    <source>
        <dbReference type="SAM" id="MobiDB-lite"/>
    </source>
</evidence>
<feature type="binding site" description="axial binding residue" evidence="14">
    <location>
        <position position="24"/>
    </location>
    <ligand>
        <name>heme</name>
        <dbReference type="ChEBI" id="CHEBI:30413"/>
    </ligand>
    <ligandPart>
        <name>Fe</name>
        <dbReference type="ChEBI" id="CHEBI:18248"/>
    </ligandPart>
</feature>
<comment type="caution">
    <text evidence="18">The sequence shown here is derived from an EMBL/GenBank/DDBJ whole genome shotgun (WGS) entry which is preliminary data.</text>
</comment>
<feature type="disulfide bond" evidence="14">
    <location>
        <begin position="29"/>
        <end position="62"/>
    </location>
</feature>
<feature type="disulfide bond" evidence="14">
    <location>
        <begin position="20"/>
        <end position="27"/>
    </location>
</feature>
<evidence type="ECO:0000256" key="2">
    <source>
        <dbReference type="ARBA" id="ARBA00004589"/>
    </source>
</evidence>
<dbReference type="Pfam" id="PF20684">
    <property type="entry name" value="Fung_rhodopsin"/>
    <property type="match status" value="1"/>
</dbReference>
<keyword evidence="7 16" id="KW-0812">Transmembrane</keyword>
<feature type="compositionally biased region" description="Low complexity" evidence="15">
    <location>
        <begin position="350"/>
        <end position="364"/>
    </location>
</feature>
<feature type="region of interest" description="Disordered" evidence="15">
    <location>
        <begin position="349"/>
        <end position="369"/>
    </location>
</feature>
<reference evidence="18 19" key="1">
    <citation type="submission" date="2024-07" db="EMBL/GenBank/DDBJ databases">
        <title>Section-level genome sequencing and comparative genomics of Aspergillus sections Usti and Cavernicolus.</title>
        <authorList>
            <consortium name="Lawrence Berkeley National Laboratory"/>
            <person name="Nybo J.L."/>
            <person name="Vesth T.C."/>
            <person name="Theobald S."/>
            <person name="Frisvad J.C."/>
            <person name="Larsen T.O."/>
            <person name="Kjaerboelling I."/>
            <person name="Rothschild-Mancinelli K."/>
            <person name="Lyhne E.K."/>
            <person name="Kogle M.E."/>
            <person name="Barry K."/>
            <person name="Clum A."/>
            <person name="Na H."/>
            <person name="Ledsgaard L."/>
            <person name="Lin J."/>
            <person name="Lipzen A."/>
            <person name="Kuo A."/>
            <person name="Riley R."/>
            <person name="Mondo S."/>
            <person name="Labutti K."/>
            <person name="Haridas S."/>
            <person name="Pangalinan J."/>
            <person name="Salamov A.A."/>
            <person name="Simmons B.A."/>
            <person name="Magnuson J.K."/>
            <person name="Chen J."/>
            <person name="Drula E."/>
            <person name="Henrissat B."/>
            <person name="Wiebenga A."/>
            <person name="Lubbers R.J."/>
            <person name="Gomes A.C."/>
            <person name="Makela M.R."/>
            <person name="Stajich J."/>
            <person name="Grigoriev I.V."/>
            <person name="Mortensen U.H."/>
            <person name="De Vries R.P."/>
            <person name="Baker S.E."/>
            <person name="Andersen M.R."/>
        </authorList>
    </citation>
    <scope>NUCLEOTIDE SEQUENCE [LARGE SCALE GENOMIC DNA]</scope>
    <source>
        <strain evidence="18 19">CBS 209.92</strain>
    </source>
</reference>
<keyword evidence="11 14" id="KW-1015">Disulfide bond</keyword>
<feature type="transmembrane region" description="Helical" evidence="16">
    <location>
        <begin position="145"/>
        <end position="172"/>
    </location>
</feature>
<dbReference type="EMBL" id="JBFTWV010000031">
    <property type="protein sequence ID" value="KAL2795836.1"/>
    <property type="molecule type" value="Genomic_DNA"/>
</dbReference>
<keyword evidence="8" id="KW-0732">Signal</keyword>
<evidence type="ECO:0000256" key="14">
    <source>
        <dbReference type="PROSITE-ProRule" id="PRU01356"/>
    </source>
</evidence>
<evidence type="ECO:0000256" key="6">
    <source>
        <dbReference type="ARBA" id="ARBA00022622"/>
    </source>
</evidence>
<feature type="transmembrane region" description="Helical" evidence="16">
    <location>
        <begin position="266"/>
        <end position="285"/>
    </location>
</feature>
<feature type="transmembrane region" description="Helical" evidence="16">
    <location>
        <begin position="305"/>
        <end position="327"/>
    </location>
</feature>
<comment type="subcellular location">
    <subcellularLocation>
        <location evidence="2">Membrane</location>
        <topology evidence="2">Lipid-anchor</topology>
        <topology evidence="2">GPI-anchor</topology>
    </subcellularLocation>
    <subcellularLocation>
        <location evidence="1">Membrane</location>
        <topology evidence="1">Multi-pass membrane protein</topology>
    </subcellularLocation>
    <subcellularLocation>
        <location evidence="3">Secreted</location>
    </subcellularLocation>
</comment>
<evidence type="ECO:0000256" key="13">
    <source>
        <dbReference type="ARBA" id="ARBA00038359"/>
    </source>
</evidence>
<name>A0ABR4GA01_9EURO</name>
<evidence type="ECO:0000256" key="8">
    <source>
        <dbReference type="ARBA" id="ARBA00022729"/>
    </source>
</evidence>
<keyword evidence="14" id="KW-0408">Iron</keyword>
<keyword evidence="19" id="KW-1185">Reference proteome</keyword>
<feature type="transmembrane region" description="Helical" evidence="16">
    <location>
        <begin position="72"/>
        <end position="94"/>
    </location>
</feature>
<comment type="similarity">
    <text evidence="4">Belongs to the RBT5 family.</text>
</comment>
<dbReference type="Proteomes" id="UP001610563">
    <property type="component" value="Unassembled WGS sequence"/>
</dbReference>
<evidence type="ECO:0000313" key="19">
    <source>
        <dbReference type="Proteomes" id="UP001610563"/>
    </source>
</evidence>
<evidence type="ECO:0000259" key="17">
    <source>
        <dbReference type="PROSITE" id="PS52012"/>
    </source>
</evidence>
<keyword evidence="6" id="KW-0336">GPI-anchor</keyword>
<evidence type="ECO:0000256" key="3">
    <source>
        <dbReference type="ARBA" id="ARBA00004613"/>
    </source>
</evidence>
<feature type="compositionally biased region" description="Polar residues" evidence="15">
    <location>
        <begin position="400"/>
        <end position="411"/>
    </location>
</feature>
<feature type="disulfide bond" evidence="14">
    <location>
        <begin position="6"/>
        <end position="46"/>
    </location>
</feature>
<accession>A0ABR4GA01</accession>
<keyword evidence="10 16" id="KW-0472">Membrane</keyword>
<evidence type="ECO:0000256" key="11">
    <source>
        <dbReference type="ARBA" id="ARBA00023157"/>
    </source>
</evidence>
<dbReference type="SMART" id="SM00747">
    <property type="entry name" value="CFEM"/>
    <property type="match status" value="1"/>
</dbReference>
<sequence length="455" mass="49967">MDLPSCALSCFLGAVGNSACAISDLACICANTQISAQLEPCVLGACTVKEALHTKNLTYTSCGYPTSDDTTIFPLTNLIGLIVAILAVALRVTYRAVDRRLGLDDIMIIVSLLFAAAISGIGLKLRDYGLGKDMWTIPFEDIRQTLILFFIEEELYCICIALIKISMLLLYLRLFPNAGIRATVFVALGLTVIWGTVSFFVLLFSCWPISYYWNEWDGEHEGRCISHNNILLAHSTINIILDVGVICIPMPTLWNLHMPLEKRLGVCIMFAVGIVVTVISIFRLVETVGFNSTTNPTKDFVPVGIWSLLEFDVAIMCACMPAIRALFIRLYKTLIKEPLKSYTSSAQIKSSSTYGSGPSSGSTESRSRVRSIDPYHAAIKSSPDNPEQFIQLQEVESGNDSLSTLLPTGSPKTKRHSIFSRRPSEPRSPGSATLPSSPGARSARLSWLKDTKQYP</sequence>
<gene>
    <name evidence="18" type="ORF">BJX66DRAFT_336543</name>
</gene>
<evidence type="ECO:0000256" key="5">
    <source>
        <dbReference type="ARBA" id="ARBA00022525"/>
    </source>
</evidence>
<keyword evidence="6" id="KW-0325">Glycoprotein</keyword>
<keyword evidence="14" id="KW-0479">Metal-binding</keyword>
<evidence type="ECO:0000256" key="1">
    <source>
        <dbReference type="ARBA" id="ARBA00004141"/>
    </source>
</evidence>
<feature type="domain" description="CFEM" evidence="17">
    <location>
        <begin position="1"/>
        <end position="88"/>
    </location>
</feature>
<dbReference type="PANTHER" id="PTHR33048">
    <property type="entry name" value="PTH11-LIKE INTEGRAL MEMBRANE PROTEIN (AFU_ORTHOLOGUE AFUA_5G11245)"/>
    <property type="match status" value="1"/>
</dbReference>
<evidence type="ECO:0000256" key="4">
    <source>
        <dbReference type="ARBA" id="ARBA00010031"/>
    </source>
</evidence>
<dbReference type="InterPro" id="IPR049326">
    <property type="entry name" value="Rhodopsin_dom_fungi"/>
</dbReference>
<dbReference type="InterPro" id="IPR052337">
    <property type="entry name" value="SAT4-like"/>
</dbReference>
<evidence type="ECO:0000256" key="7">
    <source>
        <dbReference type="ARBA" id="ARBA00022692"/>
    </source>
</evidence>
<evidence type="ECO:0000256" key="16">
    <source>
        <dbReference type="SAM" id="Phobius"/>
    </source>
</evidence>
<feature type="transmembrane region" description="Helical" evidence="16">
    <location>
        <begin position="106"/>
        <end position="125"/>
    </location>
</feature>
<feature type="transmembrane region" description="Helical" evidence="16">
    <location>
        <begin position="184"/>
        <end position="210"/>
    </location>
</feature>
<proteinExistence type="inferred from homology"/>